<reference evidence="1 2" key="1">
    <citation type="submission" date="2019-03" db="EMBL/GenBank/DDBJ databases">
        <title>Single cell metagenomics reveals metabolic interactions within the superorganism composed of flagellate Streblomastix strix and complex community of Bacteroidetes bacteria on its surface.</title>
        <authorList>
            <person name="Treitli S.C."/>
            <person name="Kolisko M."/>
            <person name="Husnik F."/>
            <person name="Keeling P."/>
            <person name="Hampl V."/>
        </authorList>
    </citation>
    <scope>NUCLEOTIDE SEQUENCE [LARGE SCALE GENOMIC DNA]</scope>
    <source>
        <strain evidence="1">ST1C</strain>
    </source>
</reference>
<accession>A0A5J4U9G6</accession>
<sequence length="207" mass="23729">MDDLSDYNVAGSLLGLGENILLEILCEMTTIQDARQFLVVCKKIYQLMEHPRYWKIIQLINQIKPKFIIRRESQGKQQGMKFIHSDENNYCTIAIDPAIKDGIVRFEVIFENSEGCERMLGIADASCFFVASFGPSDYGNDRKTVRYYYSGDLRHITIGTKGNESYKDGQRISAIVDMTSNPRKVVFYVDDIEQPNFVIGIPSEIRF</sequence>
<evidence type="ECO:0000313" key="1">
    <source>
        <dbReference type="EMBL" id="KAA6366542.1"/>
    </source>
</evidence>
<dbReference type="EMBL" id="SNRW01019274">
    <property type="protein sequence ID" value="KAA6366542.1"/>
    <property type="molecule type" value="Genomic_DNA"/>
</dbReference>
<dbReference type="Proteomes" id="UP000324800">
    <property type="component" value="Unassembled WGS sequence"/>
</dbReference>
<evidence type="ECO:0000313" key="2">
    <source>
        <dbReference type="Proteomes" id="UP000324800"/>
    </source>
</evidence>
<comment type="caution">
    <text evidence="1">The sequence shown here is derived from an EMBL/GenBank/DDBJ whole genome shotgun (WGS) entry which is preliminary data.</text>
</comment>
<dbReference type="AlphaFoldDB" id="A0A5J4U9G6"/>
<dbReference type="Gene3D" id="2.60.120.920">
    <property type="match status" value="1"/>
</dbReference>
<dbReference type="InterPro" id="IPR043136">
    <property type="entry name" value="B30.2/SPRY_sf"/>
</dbReference>
<protein>
    <recommendedName>
        <fullName evidence="3">F-box domain-containing protein</fullName>
    </recommendedName>
</protein>
<name>A0A5J4U9G6_9EUKA</name>
<gene>
    <name evidence="1" type="ORF">EZS28_037931</name>
</gene>
<proteinExistence type="predicted"/>
<evidence type="ECO:0008006" key="3">
    <source>
        <dbReference type="Google" id="ProtNLM"/>
    </source>
</evidence>
<organism evidence="1 2">
    <name type="scientific">Streblomastix strix</name>
    <dbReference type="NCBI Taxonomy" id="222440"/>
    <lineage>
        <taxon>Eukaryota</taxon>
        <taxon>Metamonada</taxon>
        <taxon>Preaxostyla</taxon>
        <taxon>Oxymonadida</taxon>
        <taxon>Streblomastigidae</taxon>
        <taxon>Streblomastix</taxon>
    </lineage>
</organism>